<dbReference type="OrthoDB" id="1259151at2759"/>
<sequence>MLLTDLPTDVILLILHHVVSSDGGSVVELASLCCTNKLLHHLVTTYGWPLHLRLHPRPSHSLTKARETWTPKTRVQYDWLAYRNWEGYRRRGYSSSCQTSSPTSSTLATRAQARDSSHNTSTNTNTSSSSRLLPSFIARPLSHPWARKQQPALAINDERLVVAAGNTIYSYSFGVPSSNTTTGAQVIGSPPVHFEGSFSLPNSHGRSSDWDITALTFVRHSLICGFRNGSLARVELCRDGNSLVHRIEYIPVPPPPPPPYPTQVLNSNINTNTITVPRTADLIESISSSGSDSRSLYIALSSRGKVYLGNLTSPSPESSPTTPKPHQILDLASRSWSSYLCTESSSPFVAFGTSSSTPLTVYSLNSLRVQDENTTASSAGSIPSSSYVPTAILGISDGRGGGGSGASFGSAVYGICRAPPSSPLGSSPQILVSGWYDGKVRVHDLRSSARLRGSGSDSNSDFDSSASGVGAAQGQGPIPLSPVLTLSDPWSIEPIYSVSSGGGGGAHVAAGSARHSVVSFWDVRYVKGAALARGRVDAGQSDGVQSGSGSDGGWRGNSNGNGNSNSSRNGSGGGGVGTSNNGSSSAGAQRGSVGNGWSVYAPGNDISPVYSIIMESSRVFGATDSRAFVYDFGPNVTQETYPALSGSSTAGLKPRRSKAGGDAGYYVTRYSHGHGGLIGDY</sequence>
<feature type="compositionally biased region" description="Low complexity" evidence="1">
    <location>
        <begin position="556"/>
        <end position="569"/>
    </location>
</feature>
<organism evidence="2 3">
    <name type="scientific">Collybiopsis luxurians FD-317 M1</name>
    <dbReference type="NCBI Taxonomy" id="944289"/>
    <lineage>
        <taxon>Eukaryota</taxon>
        <taxon>Fungi</taxon>
        <taxon>Dikarya</taxon>
        <taxon>Basidiomycota</taxon>
        <taxon>Agaricomycotina</taxon>
        <taxon>Agaricomycetes</taxon>
        <taxon>Agaricomycetidae</taxon>
        <taxon>Agaricales</taxon>
        <taxon>Marasmiineae</taxon>
        <taxon>Omphalotaceae</taxon>
        <taxon>Collybiopsis</taxon>
        <taxon>Collybiopsis luxurians</taxon>
    </lineage>
</organism>
<keyword evidence="3" id="KW-1185">Reference proteome</keyword>
<proteinExistence type="predicted"/>
<dbReference type="AlphaFoldDB" id="A0A0D0B1Y3"/>
<dbReference type="InterPro" id="IPR036322">
    <property type="entry name" value="WD40_repeat_dom_sf"/>
</dbReference>
<feature type="compositionally biased region" description="Low complexity" evidence="1">
    <location>
        <begin position="118"/>
        <end position="130"/>
    </location>
</feature>
<feature type="compositionally biased region" description="Low complexity" evidence="1">
    <location>
        <begin position="94"/>
        <end position="106"/>
    </location>
</feature>
<evidence type="ECO:0000256" key="1">
    <source>
        <dbReference type="SAM" id="MobiDB-lite"/>
    </source>
</evidence>
<evidence type="ECO:0000313" key="2">
    <source>
        <dbReference type="EMBL" id="KIK57200.1"/>
    </source>
</evidence>
<dbReference type="InterPro" id="IPR015943">
    <property type="entry name" value="WD40/YVTN_repeat-like_dom_sf"/>
</dbReference>
<evidence type="ECO:0008006" key="4">
    <source>
        <dbReference type="Google" id="ProtNLM"/>
    </source>
</evidence>
<gene>
    <name evidence="2" type="ORF">GYMLUDRAFT_46448</name>
</gene>
<name>A0A0D0B1Y3_9AGAR</name>
<feature type="region of interest" description="Disordered" evidence="1">
    <location>
        <begin position="92"/>
        <end position="130"/>
    </location>
</feature>
<dbReference type="EMBL" id="KN834792">
    <property type="protein sequence ID" value="KIK57200.1"/>
    <property type="molecule type" value="Genomic_DNA"/>
</dbReference>
<dbReference type="SUPFAM" id="SSF50978">
    <property type="entry name" value="WD40 repeat-like"/>
    <property type="match status" value="1"/>
</dbReference>
<accession>A0A0D0B1Y3</accession>
<protein>
    <recommendedName>
        <fullName evidence="4">F-box domain-containing protein</fullName>
    </recommendedName>
</protein>
<dbReference type="Proteomes" id="UP000053593">
    <property type="component" value="Unassembled WGS sequence"/>
</dbReference>
<dbReference type="Gene3D" id="2.130.10.10">
    <property type="entry name" value="YVTN repeat-like/Quinoprotein amine dehydrogenase"/>
    <property type="match status" value="1"/>
</dbReference>
<feature type="region of interest" description="Disordered" evidence="1">
    <location>
        <begin position="536"/>
        <end position="591"/>
    </location>
</feature>
<feature type="compositionally biased region" description="Low complexity" evidence="1">
    <location>
        <begin position="578"/>
        <end position="591"/>
    </location>
</feature>
<evidence type="ECO:0000313" key="3">
    <source>
        <dbReference type="Proteomes" id="UP000053593"/>
    </source>
</evidence>
<reference evidence="2 3" key="1">
    <citation type="submission" date="2014-04" db="EMBL/GenBank/DDBJ databases">
        <title>Evolutionary Origins and Diversification of the Mycorrhizal Mutualists.</title>
        <authorList>
            <consortium name="DOE Joint Genome Institute"/>
            <consortium name="Mycorrhizal Genomics Consortium"/>
            <person name="Kohler A."/>
            <person name="Kuo A."/>
            <person name="Nagy L.G."/>
            <person name="Floudas D."/>
            <person name="Copeland A."/>
            <person name="Barry K.W."/>
            <person name="Cichocki N."/>
            <person name="Veneault-Fourrey C."/>
            <person name="LaButti K."/>
            <person name="Lindquist E.A."/>
            <person name="Lipzen A."/>
            <person name="Lundell T."/>
            <person name="Morin E."/>
            <person name="Murat C."/>
            <person name="Riley R."/>
            <person name="Ohm R."/>
            <person name="Sun H."/>
            <person name="Tunlid A."/>
            <person name="Henrissat B."/>
            <person name="Grigoriev I.V."/>
            <person name="Hibbett D.S."/>
            <person name="Martin F."/>
        </authorList>
    </citation>
    <scope>NUCLEOTIDE SEQUENCE [LARGE SCALE GENOMIC DNA]</scope>
    <source>
        <strain evidence="2 3">FD-317 M1</strain>
    </source>
</reference>
<dbReference type="HOGENOM" id="CLU_457976_0_0_1"/>
<feature type="region of interest" description="Disordered" evidence="1">
    <location>
        <begin position="449"/>
        <end position="475"/>
    </location>
</feature>
<feature type="compositionally biased region" description="Low complexity" evidence="1">
    <location>
        <begin position="539"/>
        <end position="548"/>
    </location>
</feature>